<dbReference type="EMBL" id="JAGTXO010000014">
    <property type="protein sequence ID" value="KAG8464094.1"/>
    <property type="molecule type" value="Genomic_DNA"/>
</dbReference>
<dbReference type="SMART" id="SM00382">
    <property type="entry name" value="AAA"/>
    <property type="match status" value="1"/>
</dbReference>
<dbReference type="GO" id="GO:0006281">
    <property type="term" value="P:DNA repair"/>
    <property type="evidence" value="ECO:0007669"/>
    <property type="project" value="UniProtKB-ARBA"/>
</dbReference>
<dbReference type="OrthoDB" id="761538at2759"/>
<sequence>MDQLDYHMELSQSLKAMVNRGDFPHILFYGPSGAGKKTRVLALLRDIYGPAVEKVKVEHKQFKVGSTTVEIPILSSAHHLELNPGDAGNRDRDVVQELIKEIAASAPLPTSSSGDTSDWKPFKVVVLNEVDNLSKEAQHALRRTMEKYITTCRIMMTCNNACRVIAPIRSRCLCVRVAAPSAAQIAAVLQATARKEAVTLPPLLAEKLAAQAHGNLRKALLTLEAARVAQYPFDPKGEVRQADWEAFIDGVAADCVREQSPRKLGEVRNKLYDLLAHCIPPDMIMERLTRALLVKLKHDPPLLQMEVLHHAALYEVRMISGSKAIFHLEAFIAKFMAVYKRHLFTSFGG</sequence>
<dbReference type="FunFam" id="1.10.8.60:FF:000030">
    <property type="entry name" value="replication factor C subunit 3"/>
    <property type="match status" value="1"/>
</dbReference>
<dbReference type="Gene3D" id="1.10.8.60">
    <property type="match status" value="1"/>
</dbReference>
<feature type="domain" description="AAA+ ATPase" evidence="5">
    <location>
        <begin position="22"/>
        <end position="183"/>
    </location>
</feature>
<dbReference type="InterPro" id="IPR003593">
    <property type="entry name" value="AAA+_ATPase"/>
</dbReference>
<dbReference type="InterPro" id="IPR050238">
    <property type="entry name" value="DNA_Rep/Repair_Clamp_Loader"/>
</dbReference>
<accession>A0A8J6C906</accession>
<dbReference type="GO" id="GO:0003689">
    <property type="term" value="F:DNA clamp loader activity"/>
    <property type="evidence" value="ECO:0007669"/>
    <property type="project" value="TreeGrafter"/>
</dbReference>
<dbReference type="FunFam" id="3.40.50.300:FF:000136">
    <property type="entry name" value="Replication factor C subunit 5"/>
    <property type="match status" value="1"/>
</dbReference>
<dbReference type="Proteomes" id="UP000751190">
    <property type="component" value="Unassembled WGS sequence"/>
</dbReference>
<comment type="similarity">
    <text evidence="2">Belongs to the activator 1 small subunits family.</text>
</comment>
<proteinExistence type="inferred from homology"/>
<dbReference type="GO" id="GO:0005663">
    <property type="term" value="C:DNA replication factor C complex"/>
    <property type="evidence" value="ECO:0007669"/>
    <property type="project" value="TreeGrafter"/>
</dbReference>
<dbReference type="GO" id="GO:0006271">
    <property type="term" value="P:DNA strand elongation involved in DNA replication"/>
    <property type="evidence" value="ECO:0007669"/>
    <property type="project" value="UniProtKB-ARBA"/>
</dbReference>
<evidence type="ECO:0000256" key="3">
    <source>
        <dbReference type="ARBA" id="ARBA00022705"/>
    </source>
</evidence>
<dbReference type="AlphaFoldDB" id="A0A8J6C906"/>
<evidence type="ECO:0000313" key="6">
    <source>
        <dbReference type="EMBL" id="KAG8464094.1"/>
    </source>
</evidence>
<comment type="subcellular location">
    <subcellularLocation>
        <location evidence="1">Nucleus</location>
    </subcellularLocation>
</comment>
<dbReference type="CDD" id="cd00009">
    <property type="entry name" value="AAA"/>
    <property type="match status" value="1"/>
</dbReference>
<dbReference type="GO" id="GO:0005634">
    <property type="term" value="C:nucleus"/>
    <property type="evidence" value="ECO:0007669"/>
    <property type="project" value="UniProtKB-SubCell"/>
</dbReference>
<dbReference type="OMA" id="LKADIMH"/>
<dbReference type="Pfam" id="PF13177">
    <property type="entry name" value="DNA_pol3_delta2"/>
    <property type="match status" value="1"/>
</dbReference>
<dbReference type="PANTHER" id="PTHR11669">
    <property type="entry name" value="REPLICATION FACTOR C / DNA POLYMERASE III GAMMA-TAU SUBUNIT"/>
    <property type="match status" value="1"/>
</dbReference>
<dbReference type="PANTHER" id="PTHR11669:SF1">
    <property type="entry name" value="REPLICATION FACTOR C SUBUNIT 3"/>
    <property type="match status" value="1"/>
</dbReference>
<gene>
    <name evidence="6" type="ORF">KFE25_000262</name>
</gene>
<evidence type="ECO:0000256" key="4">
    <source>
        <dbReference type="ARBA" id="ARBA00023242"/>
    </source>
</evidence>
<evidence type="ECO:0000256" key="1">
    <source>
        <dbReference type="ARBA" id="ARBA00004123"/>
    </source>
</evidence>
<dbReference type="InterPro" id="IPR008921">
    <property type="entry name" value="DNA_pol3_clamp-load_cplx_C"/>
</dbReference>
<organism evidence="6 7">
    <name type="scientific">Diacronema lutheri</name>
    <name type="common">Unicellular marine alga</name>
    <name type="synonym">Monochrysis lutheri</name>
    <dbReference type="NCBI Taxonomy" id="2081491"/>
    <lineage>
        <taxon>Eukaryota</taxon>
        <taxon>Haptista</taxon>
        <taxon>Haptophyta</taxon>
        <taxon>Pavlovophyceae</taxon>
        <taxon>Pavlovales</taxon>
        <taxon>Pavlovaceae</taxon>
        <taxon>Diacronema</taxon>
    </lineage>
</organism>
<dbReference type="SUPFAM" id="SSF52540">
    <property type="entry name" value="P-loop containing nucleoside triphosphate hydrolases"/>
    <property type="match status" value="1"/>
</dbReference>
<keyword evidence="7" id="KW-1185">Reference proteome</keyword>
<keyword evidence="3" id="KW-0235">DNA replication</keyword>
<dbReference type="InterPro" id="IPR027417">
    <property type="entry name" value="P-loop_NTPase"/>
</dbReference>
<dbReference type="FunFam" id="1.20.272.10:FF:000002">
    <property type="entry name" value="Replication factor C subunit 3"/>
    <property type="match status" value="1"/>
</dbReference>
<evidence type="ECO:0000259" key="5">
    <source>
        <dbReference type="SMART" id="SM00382"/>
    </source>
</evidence>
<comment type="caution">
    <text evidence="6">The sequence shown here is derived from an EMBL/GenBank/DDBJ whole genome shotgun (WGS) entry which is preliminary data.</text>
</comment>
<dbReference type="SUPFAM" id="SSF48019">
    <property type="entry name" value="post-AAA+ oligomerization domain-like"/>
    <property type="match status" value="1"/>
</dbReference>
<dbReference type="Gene3D" id="1.20.272.10">
    <property type="match status" value="1"/>
</dbReference>
<reference evidence="6" key="1">
    <citation type="submission" date="2021-05" db="EMBL/GenBank/DDBJ databases">
        <title>The genome of the haptophyte Pavlova lutheri (Diacronema luteri, Pavlovales) - a model for lipid biosynthesis in eukaryotic algae.</title>
        <authorList>
            <person name="Hulatt C.J."/>
            <person name="Posewitz M.C."/>
        </authorList>
    </citation>
    <scope>NUCLEOTIDE SEQUENCE</scope>
    <source>
        <strain evidence="6">NIVA-4/92</strain>
    </source>
</reference>
<dbReference type="Pfam" id="PF22534">
    <property type="entry name" value="RFC_C"/>
    <property type="match status" value="1"/>
</dbReference>
<name>A0A8J6C906_DIALT</name>
<protein>
    <recommendedName>
        <fullName evidence="5">AAA+ ATPase domain-containing protein</fullName>
    </recommendedName>
</protein>
<evidence type="ECO:0000313" key="7">
    <source>
        <dbReference type="Proteomes" id="UP000751190"/>
    </source>
</evidence>
<evidence type="ECO:0000256" key="2">
    <source>
        <dbReference type="ARBA" id="ARBA00005378"/>
    </source>
</evidence>
<dbReference type="Gene3D" id="3.40.50.300">
    <property type="entry name" value="P-loop containing nucleotide triphosphate hydrolases"/>
    <property type="match status" value="1"/>
</dbReference>
<dbReference type="Pfam" id="PF21960">
    <property type="entry name" value="RCF1-5-like_lid"/>
    <property type="match status" value="1"/>
</dbReference>
<dbReference type="GO" id="GO:0003677">
    <property type="term" value="F:DNA binding"/>
    <property type="evidence" value="ECO:0007669"/>
    <property type="project" value="InterPro"/>
</dbReference>
<keyword evidence="4" id="KW-0539">Nucleus</keyword>